<name>A0AAQ3TXN3_PASNO</name>
<dbReference type="EMBL" id="CP144750">
    <property type="protein sequence ID" value="WVZ81735.1"/>
    <property type="molecule type" value="Genomic_DNA"/>
</dbReference>
<keyword evidence="3" id="KW-1185">Reference proteome</keyword>
<keyword evidence="1" id="KW-1133">Transmembrane helix</keyword>
<keyword evidence="1" id="KW-0812">Transmembrane</keyword>
<feature type="transmembrane region" description="Helical" evidence="1">
    <location>
        <begin position="94"/>
        <end position="124"/>
    </location>
</feature>
<dbReference type="PANTHER" id="PTHR34483:SF5">
    <property type="entry name" value="TRANSMEMBRANE PROTEIN"/>
    <property type="match status" value="1"/>
</dbReference>
<proteinExistence type="predicted"/>
<dbReference type="PANTHER" id="PTHR34483">
    <property type="entry name" value="OS09G0129800 PROTEIN"/>
    <property type="match status" value="1"/>
</dbReference>
<dbReference type="Proteomes" id="UP001341281">
    <property type="component" value="Chromosome 06"/>
</dbReference>
<protein>
    <submittedName>
        <fullName evidence="2">Uncharacterized protein</fullName>
    </submittedName>
</protein>
<accession>A0AAQ3TXN3</accession>
<keyword evidence="1" id="KW-0472">Membrane</keyword>
<feature type="transmembrane region" description="Helical" evidence="1">
    <location>
        <begin position="144"/>
        <end position="167"/>
    </location>
</feature>
<feature type="transmembrane region" description="Helical" evidence="1">
    <location>
        <begin position="33"/>
        <end position="55"/>
    </location>
</feature>
<feature type="transmembrane region" description="Helical" evidence="1">
    <location>
        <begin position="179"/>
        <end position="199"/>
    </location>
</feature>
<dbReference type="AlphaFoldDB" id="A0AAQ3TXN3"/>
<organism evidence="2 3">
    <name type="scientific">Paspalum notatum var. saurae</name>
    <dbReference type="NCBI Taxonomy" id="547442"/>
    <lineage>
        <taxon>Eukaryota</taxon>
        <taxon>Viridiplantae</taxon>
        <taxon>Streptophyta</taxon>
        <taxon>Embryophyta</taxon>
        <taxon>Tracheophyta</taxon>
        <taxon>Spermatophyta</taxon>
        <taxon>Magnoliopsida</taxon>
        <taxon>Liliopsida</taxon>
        <taxon>Poales</taxon>
        <taxon>Poaceae</taxon>
        <taxon>PACMAD clade</taxon>
        <taxon>Panicoideae</taxon>
        <taxon>Andropogonodae</taxon>
        <taxon>Paspaleae</taxon>
        <taxon>Paspalinae</taxon>
        <taxon>Paspalum</taxon>
    </lineage>
</organism>
<feature type="transmembrane region" description="Helical" evidence="1">
    <location>
        <begin position="205"/>
        <end position="224"/>
    </location>
</feature>
<gene>
    <name evidence="2" type="ORF">U9M48_029077</name>
</gene>
<evidence type="ECO:0000256" key="1">
    <source>
        <dbReference type="SAM" id="Phobius"/>
    </source>
</evidence>
<feature type="transmembrane region" description="Helical" evidence="1">
    <location>
        <begin position="266"/>
        <end position="286"/>
    </location>
</feature>
<feature type="transmembrane region" description="Helical" evidence="1">
    <location>
        <begin position="236"/>
        <end position="254"/>
    </location>
</feature>
<evidence type="ECO:0000313" key="3">
    <source>
        <dbReference type="Proteomes" id="UP001341281"/>
    </source>
</evidence>
<sequence>MASLATKQQSSTTPSFFNFLKQGLFLPTHNPRLFAAVFSIIVTSSSLLLLGNFLAVQHLTDEIRLDIKALNSTNPRSQEYLHLLQDIQGDTRRILLTGAACLLLAVVIGSAIQVLLLFAAVATYSGELRTFGSLLGKVRRQLKGPLLTLAFVYALETAYVALLAAMAGLCYHVMLKQHIVLLFVVSLLLVVSILFLVYFSILCPMAVVVAVAEPGCHGAGAVARARRLMKGKLRRAILLVCVTFLLSASIFPVYSHAKRSVLSNMVSGWLLGFVYTVLMAAVRLFADCAMTVFYYECKGSTEASATTEYAMVSTKEQIDD</sequence>
<reference evidence="2 3" key="1">
    <citation type="submission" date="2024-02" db="EMBL/GenBank/DDBJ databases">
        <title>High-quality chromosome-scale genome assembly of Pensacola bahiagrass (Paspalum notatum Flugge var. saurae).</title>
        <authorList>
            <person name="Vega J.M."/>
            <person name="Podio M."/>
            <person name="Orjuela J."/>
            <person name="Siena L.A."/>
            <person name="Pessino S.C."/>
            <person name="Combes M.C."/>
            <person name="Mariac C."/>
            <person name="Albertini E."/>
            <person name="Pupilli F."/>
            <person name="Ortiz J.P.A."/>
            <person name="Leblanc O."/>
        </authorList>
    </citation>
    <scope>NUCLEOTIDE SEQUENCE [LARGE SCALE GENOMIC DNA]</scope>
    <source>
        <strain evidence="2">R1</strain>
        <tissue evidence="2">Leaf</tissue>
    </source>
</reference>
<evidence type="ECO:0000313" key="2">
    <source>
        <dbReference type="EMBL" id="WVZ81735.1"/>
    </source>
</evidence>